<dbReference type="GO" id="GO:0016020">
    <property type="term" value="C:membrane"/>
    <property type="evidence" value="ECO:0007669"/>
    <property type="project" value="UniProtKB-SubCell"/>
</dbReference>
<feature type="region of interest" description="Disordered" evidence="5">
    <location>
        <begin position="60"/>
        <end position="168"/>
    </location>
</feature>
<dbReference type="SUPFAM" id="SSF74653">
    <property type="entry name" value="TolA/TonB C-terminal domain"/>
    <property type="match status" value="1"/>
</dbReference>
<evidence type="ECO:0000256" key="2">
    <source>
        <dbReference type="ARBA" id="ARBA00022692"/>
    </source>
</evidence>
<feature type="compositionally biased region" description="Polar residues" evidence="5">
    <location>
        <begin position="96"/>
        <end position="105"/>
    </location>
</feature>
<dbReference type="Gene3D" id="3.30.1150.10">
    <property type="match status" value="1"/>
</dbReference>
<name>A0A3E2BN82_9BACT</name>
<feature type="compositionally biased region" description="Gly residues" evidence="5">
    <location>
        <begin position="60"/>
        <end position="75"/>
    </location>
</feature>
<comment type="subcellular location">
    <subcellularLocation>
        <location evidence="1">Membrane</location>
        <topology evidence="1">Single-pass membrane protein</topology>
    </subcellularLocation>
</comment>
<proteinExistence type="predicted"/>
<dbReference type="NCBIfam" id="TIGR01352">
    <property type="entry name" value="tonB_Cterm"/>
    <property type="match status" value="1"/>
</dbReference>
<dbReference type="InterPro" id="IPR006260">
    <property type="entry name" value="TonB/TolA_C"/>
</dbReference>
<comment type="caution">
    <text evidence="6">The sequence shown here is derived from an EMBL/GenBank/DDBJ whole genome shotgun (WGS) entry which is preliminary data.</text>
</comment>
<sequence>MMKPSLGMSSSFKRAVILSVFFHIILFALIGLSNQLAGPRKPGMVHYVNLNFVGLPGGGGGGGGGGSGPGSGPGDGKPAQPASPVQKETMKELTVPQKTQASSESSLRHPVEKARPASKKPAPAKKTEISAPQPGNRTAAASGSETGGQAGGTGTGGGGGSGLRIGVGEGPGGFGGGYGDPLGTSSFPFTYYLQIIIDRVSSNWFTATSHLDYSGEYQSVIYFKILRNGQVADLKIEQPSELPALDLTARRAVELAAPFPPLPRDFENDYLVVHLIFERSK</sequence>
<organism evidence="6 7">
    <name type="scientific">Candidatus Saccharicenans subterraneus</name>
    <dbReference type="NCBI Taxonomy" id="2508984"/>
    <lineage>
        <taxon>Bacteria</taxon>
        <taxon>Candidatus Aminicenantota</taxon>
        <taxon>Candidatus Aminicenantia</taxon>
        <taxon>Candidatus Aminicenantales</taxon>
        <taxon>Candidatus Saccharicenantaceae</taxon>
        <taxon>Candidatus Saccharicenans</taxon>
    </lineage>
</organism>
<evidence type="ECO:0000256" key="5">
    <source>
        <dbReference type="SAM" id="MobiDB-lite"/>
    </source>
</evidence>
<dbReference type="Pfam" id="PF13103">
    <property type="entry name" value="TonB_2"/>
    <property type="match status" value="1"/>
</dbReference>
<keyword evidence="2" id="KW-0812">Transmembrane</keyword>
<feature type="compositionally biased region" description="Gly residues" evidence="5">
    <location>
        <begin position="145"/>
        <end position="168"/>
    </location>
</feature>
<dbReference type="EMBL" id="QUAH01000004">
    <property type="protein sequence ID" value="RFT16213.1"/>
    <property type="molecule type" value="Genomic_DNA"/>
</dbReference>
<dbReference type="Proteomes" id="UP000257323">
    <property type="component" value="Unassembled WGS sequence"/>
</dbReference>
<evidence type="ECO:0000256" key="4">
    <source>
        <dbReference type="ARBA" id="ARBA00023136"/>
    </source>
</evidence>
<evidence type="ECO:0000256" key="3">
    <source>
        <dbReference type="ARBA" id="ARBA00022989"/>
    </source>
</evidence>
<evidence type="ECO:0000313" key="6">
    <source>
        <dbReference type="EMBL" id="RFT16213.1"/>
    </source>
</evidence>
<accession>A0A3E2BN82</accession>
<keyword evidence="3" id="KW-1133">Transmembrane helix</keyword>
<evidence type="ECO:0000256" key="1">
    <source>
        <dbReference type="ARBA" id="ARBA00004167"/>
    </source>
</evidence>
<keyword evidence="4" id="KW-0472">Membrane</keyword>
<dbReference type="AlphaFoldDB" id="A0A3E2BN82"/>
<feature type="compositionally biased region" description="Basic and acidic residues" evidence="5">
    <location>
        <begin position="106"/>
        <end position="115"/>
    </location>
</feature>
<protein>
    <submittedName>
        <fullName evidence="6">Putative TolA protein</fullName>
    </submittedName>
</protein>
<evidence type="ECO:0000313" key="7">
    <source>
        <dbReference type="Proteomes" id="UP000257323"/>
    </source>
</evidence>
<reference evidence="6 7" key="1">
    <citation type="submission" date="2018-08" db="EMBL/GenBank/DDBJ databases">
        <title>Genome analysis of the thermophilic bacterium of the candidate phylum Aminicenantes from deep subsurface aquifer revealed its physiology and ecological role.</title>
        <authorList>
            <person name="Kadnikov V.V."/>
            <person name="Mardanov A.V."/>
            <person name="Beletsky A.V."/>
            <person name="Karnachuk O.V."/>
            <person name="Ravin N.V."/>
        </authorList>
    </citation>
    <scope>NUCLEOTIDE SEQUENCE [LARGE SCALE GENOMIC DNA]</scope>
    <source>
        <strain evidence="6">BY38</strain>
    </source>
</reference>
<gene>
    <name evidence="6" type="ORF">OP8BY_1817</name>
</gene>